<keyword evidence="5" id="KW-1133">Transmembrane helix</keyword>
<dbReference type="GO" id="GO:0005829">
    <property type="term" value="C:cytosol"/>
    <property type="evidence" value="ECO:0007669"/>
    <property type="project" value="TreeGrafter"/>
</dbReference>
<feature type="non-terminal residue" evidence="7">
    <location>
        <position position="1"/>
    </location>
</feature>
<dbReference type="Proteomes" id="UP000266196">
    <property type="component" value="Unassembled WGS sequence"/>
</dbReference>
<dbReference type="Pfam" id="PF02779">
    <property type="entry name" value="Transket_pyr"/>
    <property type="match status" value="1"/>
</dbReference>
<dbReference type="SUPFAM" id="SSF52518">
    <property type="entry name" value="Thiamin diphosphate-binding fold (THDP-binding)"/>
    <property type="match status" value="1"/>
</dbReference>
<dbReference type="AlphaFoldDB" id="A0A397F2R5"/>
<dbReference type="EMBL" id="QUTE01012773">
    <property type="protein sequence ID" value="RHZ06213.1"/>
    <property type="molecule type" value="Genomic_DNA"/>
</dbReference>
<evidence type="ECO:0000256" key="2">
    <source>
        <dbReference type="ARBA" id="ARBA00006936"/>
    </source>
</evidence>
<dbReference type="InterPro" id="IPR029061">
    <property type="entry name" value="THDP-binding"/>
</dbReference>
<organism evidence="7 8">
    <name type="scientific">Aphanomyces astaci</name>
    <name type="common">Crayfish plague agent</name>
    <dbReference type="NCBI Taxonomy" id="112090"/>
    <lineage>
        <taxon>Eukaryota</taxon>
        <taxon>Sar</taxon>
        <taxon>Stramenopiles</taxon>
        <taxon>Oomycota</taxon>
        <taxon>Saprolegniomycetes</taxon>
        <taxon>Saprolegniales</taxon>
        <taxon>Verrucalvaceae</taxon>
        <taxon>Aphanomyces</taxon>
    </lineage>
</organism>
<accession>A0A397F2R5</accession>
<keyword evidence="5" id="KW-0812">Transmembrane</keyword>
<keyword evidence="5" id="KW-0472">Membrane</keyword>
<feature type="transmembrane region" description="Helical" evidence="5">
    <location>
        <begin position="68"/>
        <end position="86"/>
    </location>
</feature>
<comment type="cofactor">
    <cofactor evidence="1">
        <name>thiamine diphosphate</name>
        <dbReference type="ChEBI" id="CHEBI:58937"/>
    </cofactor>
</comment>
<feature type="domain" description="Transketolase-like pyrimidine-binding" evidence="6">
    <location>
        <begin position="2"/>
        <end position="69"/>
    </location>
</feature>
<sequence length="87" mass="9781">LILNLPHGYEGQGPEHSSARMERFLQQSNEDSDEFTMDEVKADVDVNIHIVIPTTPAQYFHALRRQVCALYVVVVFTIVAFSASTLC</sequence>
<dbReference type="PANTHER" id="PTHR23152">
    <property type="entry name" value="2-OXOGLUTARATE DEHYDROGENASE"/>
    <property type="match status" value="1"/>
</dbReference>
<evidence type="ECO:0000313" key="7">
    <source>
        <dbReference type="EMBL" id="RHZ06213.1"/>
    </source>
</evidence>
<dbReference type="GO" id="GO:0004591">
    <property type="term" value="F:oxoglutarate dehydrogenase (succinyl-transferring) activity"/>
    <property type="evidence" value="ECO:0007669"/>
    <property type="project" value="TreeGrafter"/>
</dbReference>
<evidence type="ECO:0000256" key="5">
    <source>
        <dbReference type="SAM" id="Phobius"/>
    </source>
</evidence>
<dbReference type="GO" id="GO:0045252">
    <property type="term" value="C:oxoglutarate dehydrogenase complex"/>
    <property type="evidence" value="ECO:0007669"/>
    <property type="project" value="TreeGrafter"/>
</dbReference>
<dbReference type="GO" id="GO:0006099">
    <property type="term" value="P:tricarboxylic acid cycle"/>
    <property type="evidence" value="ECO:0007669"/>
    <property type="project" value="TreeGrafter"/>
</dbReference>
<reference evidence="7 8" key="1">
    <citation type="submission" date="2018-08" db="EMBL/GenBank/DDBJ databases">
        <title>Aphanomyces genome sequencing and annotation.</title>
        <authorList>
            <person name="Minardi D."/>
            <person name="Oidtmann B."/>
            <person name="Van Der Giezen M."/>
            <person name="Studholme D.J."/>
        </authorList>
    </citation>
    <scope>NUCLEOTIDE SEQUENCE [LARGE SCALE GENOMIC DNA]</scope>
    <source>
        <strain evidence="7 8">197901</strain>
    </source>
</reference>
<gene>
    <name evidence="7" type="ORF">DYB31_015329</name>
</gene>
<dbReference type="Gene3D" id="3.40.50.12470">
    <property type="match status" value="1"/>
</dbReference>
<evidence type="ECO:0000256" key="1">
    <source>
        <dbReference type="ARBA" id="ARBA00001964"/>
    </source>
</evidence>
<dbReference type="InterPro" id="IPR005475">
    <property type="entry name" value="Transketolase-like_Pyr-bd"/>
</dbReference>
<evidence type="ECO:0000256" key="4">
    <source>
        <dbReference type="ARBA" id="ARBA00023052"/>
    </source>
</evidence>
<name>A0A397F2R5_APHAT</name>
<proteinExistence type="inferred from homology"/>
<evidence type="ECO:0000259" key="6">
    <source>
        <dbReference type="Pfam" id="PF02779"/>
    </source>
</evidence>
<comment type="caution">
    <text evidence="7">The sequence shown here is derived from an EMBL/GenBank/DDBJ whole genome shotgun (WGS) entry which is preliminary data.</text>
</comment>
<evidence type="ECO:0000256" key="3">
    <source>
        <dbReference type="ARBA" id="ARBA00023002"/>
    </source>
</evidence>
<comment type="similarity">
    <text evidence="2">Belongs to the alpha-ketoglutarate dehydrogenase family.</text>
</comment>
<keyword evidence="3" id="KW-0560">Oxidoreductase</keyword>
<keyword evidence="4" id="KW-0786">Thiamine pyrophosphate</keyword>
<evidence type="ECO:0000313" key="8">
    <source>
        <dbReference type="Proteomes" id="UP000266196"/>
    </source>
</evidence>
<dbReference type="GO" id="GO:0030976">
    <property type="term" value="F:thiamine pyrophosphate binding"/>
    <property type="evidence" value="ECO:0007669"/>
    <property type="project" value="InterPro"/>
</dbReference>
<dbReference type="PANTHER" id="PTHR23152:SF4">
    <property type="entry name" value="2-OXOADIPATE DEHYDROGENASE COMPLEX COMPONENT E1"/>
    <property type="match status" value="1"/>
</dbReference>
<dbReference type="InterPro" id="IPR011603">
    <property type="entry name" value="2oxoglutarate_DH_E1"/>
</dbReference>
<protein>
    <recommendedName>
        <fullName evidence="6">Transketolase-like pyrimidine-binding domain-containing protein</fullName>
    </recommendedName>
</protein>
<dbReference type="VEuPathDB" id="FungiDB:H257_00390"/>